<dbReference type="SUPFAM" id="SSF46955">
    <property type="entry name" value="Putative DNA-binding domain"/>
    <property type="match status" value="1"/>
</dbReference>
<proteinExistence type="predicted"/>
<protein>
    <submittedName>
        <fullName evidence="1">MerR family transcriptional regulator</fullName>
    </submittedName>
</protein>
<organism evidence="1 2">
    <name type="scientific">Paenibacillus anseongense</name>
    <dbReference type="NCBI Taxonomy" id="2682845"/>
    <lineage>
        <taxon>Bacteria</taxon>
        <taxon>Bacillati</taxon>
        <taxon>Bacillota</taxon>
        <taxon>Bacilli</taxon>
        <taxon>Bacillales</taxon>
        <taxon>Paenibacillaceae</taxon>
        <taxon>Paenibacillus</taxon>
    </lineage>
</organism>
<evidence type="ECO:0000313" key="1">
    <source>
        <dbReference type="EMBL" id="MVQ39424.1"/>
    </source>
</evidence>
<reference evidence="1 2" key="1">
    <citation type="submission" date="2019-12" db="EMBL/GenBank/DDBJ databases">
        <authorList>
            <person name="Huq M.A."/>
        </authorList>
    </citation>
    <scope>NUCLEOTIDE SEQUENCE [LARGE SCALE GENOMIC DNA]</scope>
    <source>
        <strain evidence="1 2">MAH-34</strain>
    </source>
</reference>
<sequence length="88" mass="10443">MKSYLRKYELMAYLGVKKTTLSRWIEYYKEFIPSSLQGDVVCYGHEAKEVLIRIKMLREQLYSKPHIYEILLSEGYPRYGVDGQILTT</sequence>
<evidence type="ECO:0000313" key="2">
    <source>
        <dbReference type="Proteomes" id="UP000467637"/>
    </source>
</evidence>
<dbReference type="InterPro" id="IPR009061">
    <property type="entry name" value="DNA-bd_dom_put_sf"/>
</dbReference>
<accession>A0ABW9UGW4</accession>
<gene>
    <name evidence="1" type="ORF">GON05_33025</name>
</gene>
<comment type="caution">
    <text evidence="1">The sequence shown here is derived from an EMBL/GenBank/DDBJ whole genome shotgun (WGS) entry which is preliminary data.</text>
</comment>
<dbReference type="RefSeq" id="WP_157325504.1">
    <property type="nucleotide sequence ID" value="NZ_WSEM01000034.1"/>
</dbReference>
<name>A0ABW9UGW4_9BACL</name>
<dbReference type="Proteomes" id="UP000467637">
    <property type="component" value="Unassembled WGS sequence"/>
</dbReference>
<dbReference type="EMBL" id="WSEM01000034">
    <property type="protein sequence ID" value="MVQ39424.1"/>
    <property type="molecule type" value="Genomic_DNA"/>
</dbReference>
<keyword evidence="2" id="KW-1185">Reference proteome</keyword>